<dbReference type="InterPro" id="IPR024968">
    <property type="entry name" value="SlpA_C_lactobacillus"/>
</dbReference>
<gene>
    <name evidence="4" type="ORF">DS834_05955</name>
</gene>
<organism evidence="4 5">
    <name type="scientific">Lactobacillus bombicola</name>
    <dbReference type="NCBI Taxonomy" id="1505723"/>
    <lineage>
        <taxon>Bacteria</taxon>
        <taxon>Bacillati</taxon>
        <taxon>Bacillota</taxon>
        <taxon>Bacilli</taxon>
        <taxon>Lactobacillales</taxon>
        <taxon>Lactobacillaceae</taxon>
        <taxon>Lactobacillus</taxon>
    </lineage>
</organism>
<accession>A0ABX9LU54</accession>
<feature type="domain" description="S-layer protein C-terminal" evidence="2">
    <location>
        <begin position="528"/>
        <end position="591"/>
    </location>
</feature>
<name>A0ABX9LU54_9LACO</name>
<evidence type="ECO:0000256" key="1">
    <source>
        <dbReference type="SAM" id="SignalP"/>
    </source>
</evidence>
<keyword evidence="5" id="KW-1185">Reference proteome</keyword>
<feature type="domain" description="S-layer protein C-terminal" evidence="2">
    <location>
        <begin position="470"/>
        <end position="527"/>
    </location>
</feature>
<dbReference type="RefSeq" id="WP_118907081.1">
    <property type="nucleotide sequence ID" value="NZ_QOCU01000006.1"/>
</dbReference>
<evidence type="ECO:0000313" key="5">
    <source>
        <dbReference type="Proteomes" id="UP000283380"/>
    </source>
</evidence>
<keyword evidence="1" id="KW-0732">Signal</keyword>
<evidence type="ECO:0000259" key="2">
    <source>
        <dbReference type="Pfam" id="PF03217"/>
    </source>
</evidence>
<protein>
    <submittedName>
        <fullName evidence="4">Cell surface protein</fullName>
    </submittedName>
</protein>
<feature type="domain" description="S-layer protein" evidence="3">
    <location>
        <begin position="187"/>
        <end position="289"/>
    </location>
</feature>
<dbReference type="Proteomes" id="UP000283380">
    <property type="component" value="Unassembled WGS sequence"/>
</dbReference>
<evidence type="ECO:0000313" key="4">
    <source>
        <dbReference type="EMBL" id="RHW50817.1"/>
    </source>
</evidence>
<dbReference type="Pfam" id="PF22797">
    <property type="entry name" value="SlpA_D2"/>
    <property type="match status" value="1"/>
</dbReference>
<evidence type="ECO:0000259" key="3">
    <source>
        <dbReference type="Pfam" id="PF22797"/>
    </source>
</evidence>
<sequence>MKKNLRIVSAAAAALLAVAPVATSVVSTVSADINVPVEGGTTTTAPAEASIKLNITNVASLAANDPASKVTASLATPTLPTGASVSVSKAKVYTATADATAPAKGKVGSGTDITQLATGATYYAAATVTLTGLTANKTYKITANGTTYDIPADSTGTIAGFGIVSDGFNLADATRTGAPYVRENTTNGKAVDTGSVDLTNADLSVDTLADKIAGATTSKYVAANTTTDANAATASFVDVKADVRTALKNAGVTVKANGSFDKPATSFPVTLNLRSTNGKTATFVVTVNSQAEDNSFPVISYNGQNYVGNKTIDVLPPNASFNYVKVNDDLDKNAIQTAFTAKVSNTAGAADMTPTFDYSKVNTKVAGKYPVTVSATNADKKTTKVTFILTVGAKDATYTTVQADVATIPVYKITGNTVTDTKTTLANGASIVLYGDPVVINGKSYTRLNGADSDLYVETKYVDGSVKPGDKVTKKVMHNAYIYDANHKRVGDKTLAAYTNVDVYGKATKLADGSLVYKIGDNQYVMADNIDGTERTLTHNAYVYKTSTKRADRRVLRKGDKVTTYGNPYKFKNGKSYYRIGGPAKQYVKVANF</sequence>
<feature type="chain" id="PRO_5047310528" evidence="1">
    <location>
        <begin position="25"/>
        <end position="593"/>
    </location>
</feature>
<dbReference type="Pfam" id="PF03217">
    <property type="entry name" value="SlpA"/>
    <property type="match status" value="3"/>
</dbReference>
<feature type="domain" description="S-layer protein C-terminal" evidence="2">
    <location>
        <begin position="410"/>
        <end position="449"/>
    </location>
</feature>
<reference evidence="4 5" key="1">
    <citation type="submission" date="2018-07" db="EMBL/GenBank/DDBJ databases">
        <title>Genome sequences of six Lactobacillus spp. isolated from bumble bee guts.</title>
        <authorList>
            <person name="Motta E.V.S."/>
            <person name="Moran N.A."/>
        </authorList>
    </citation>
    <scope>NUCLEOTIDE SEQUENCE [LARGE SCALE GENOMIC DNA]</scope>
    <source>
        <strain evidence="4 5">BI-4G</strain>
    </source>
</reference>
<feature type="signal peptide" evidence="1">
    <location>
        <begin position="1"/>
        <end position="24"/>
    </location>
</feature>
<dbReference type="Gene3D" id="2.60.40.10">
    <property type="entry name" value="Immunoglobulins"/>
    <property type="match status" value="1"/>
</dbReference>
<comment type="caution">
    <text evidence="4">The sequence shown here is derived from an EMBL/GenBank/DDBJ whole genome shotgun (WGS) entry which is preliminary data.</text>
</comment>
<dbReference type="EMBL" id="QOCU01000006">
    <property type="protein sequence ID" value="RHW50817.1"/>
    <property type="molecule type" value="Genomic_DNA"/>
</dbReference>
<dbReference type="InterPro" id="IPR055005">
    <property type="entry name" value="SlpA_D2"/>
</dbReference>
<proteinExistence type="predicted"/>
<dbReference type="InterPro" id="IPR013783">
    <property type="entry name" value="Ig-like_fold"/>
</dbReference>